<dbReference type="RefSeq" id="WP_377962730.1">
    <property type="nucleotide sequence ID" value="NZ_JBHZOL010000031.1"/>
</dbReference>
<accession>A0ABW6ID88</accession>
<protein>
    <recommendedName>
        <fullName evidence="2">Putative nickel insertion protein</fullName>
    </recommendedName>
</protein>
<evidence type="ECO:0000256" key="1">
    <source>
        <dbReference type="ARBA" id="ARBA00022596"/>
    </source>
</evidence>
<dbReference type="Gene3D" id="3.30.70.1380">
    <property type="entry name" value="Transcriptional regulatory protein pf0864 domain like"/>
    <property type="match status" value="1"/>
</dbReference>
<dbReference type="NCBIfam" id="TIGR00299">
    <property type="entry name" value="nickel pincer cofactor biosynthesis protein LarC"/>
    <property type="match status" value="1"/>
</dbReference>
<sequence length="428" mass="46332">MKTLAYLDCPTGIAGDMCLGALVDAGVPLSYLSEQLAHLPIAAEFTLRADRVVRQGQVGTKVEVELHQDDADRVQAHPSHSAPVRHLPEIEALIQQAALPQRAIAWSLAIFRQLAVAEAAVHGIEVDQVHFHEVGATDAIVDIVGTCLGLDWLGIDAVYCSALPTGGGFVRAAHGQLPVPAPAVLKLFELSQVPLYSNGLQKELVTPTGAAIATTLATEFGSPPPMQLQKVGLGAGGRDLPIPNFLRLWLGQTEAESVMHKSHWQPQSKPQAIAAYAGAITETVVELQTQIDDLSPQAVGFLFERLLASAALDVFSQSAGMKKSRPGLLLTVICRPDQVAACEAILFEETTTLGIRRREQLRDRLPRTLEPLETPYGTINVKVARHAQSGHLLNVQPEYEDCAKAAQAHQLPWQTIHQQVLQQWHHPS</sequence>
<dbReference type="Proteomes" id="UP001600165">
    <property type="component" value="Unassembled WGS sequence"/>
</dbReference>
<evidence type="ECO:0000313" key="4">
    <source>
        <dbReference type="Proteomes" id="UP001600165"/>
    </source>
</evidence>
<dbReference type="HAMAP" id="MF_01074">
    <property type="entry name" value="LarC"/>
    <property type="match status" value="1"/>
</dbReference>
<name>A0ABW6ID88_9CYAN</name>
<dbReference type="Gene3D" id="3.10.20.300">
    <property type="entry name" value="mk0293 like domain"/>
    <property type="match status" value="1"/>
</dbReference>
<evidence type="ECO:0000313" key="3">
    <source>
        <dbReference type="EMBL" id="MFE4105697.1"/>
    </source>
</evidence>
<reference evidence="3 4" key="1">
    <citation type="submission" date="2024-10" db="EMBL/GenBank/DDBJ databases">
        <authorList>
            <person name="Ratan Roy A."/>
            <person name="Morales Sandoval P.H."/>
            <person name="De Los Santos Villalobos S."/>
            <person name="Chakraborty S."/>
            <person name="Mukherjee J."/>
        </authorList>
    </citation>
    <scope>NUCLEOTIDE SEQUENCE [LARGE SCALE GENOMIC DNA]</scope>
    <source>
        <strain evidence="3 4">S1</strain>
    </source>
</reference>
<dbReference type="EMBL" id="JBHZOL010000031">
    <property type="protein sequence ID" value="MFE4105697.1"/>
    <property type="molecule type" value="Genomic_DNA"/>
</dbReference>
<proteinExistence type="inferred from homology"/>
<comment type="caution">
    <text evidence="3">The sequence shown here is derived from an EMBL/GenBank/DDBJ whole genome shotgun (WGS) entry which is preliminary data.</text>
</comment>
<organism evidence="3 4">
    <name type="scientific">Almyronema epifaneia S1</name>
    <dbReference type="NCBI Taxonomy" id="2991925"/>
    <lineage>
        <taxon>Bacteria</taxon>
        <taxon>Bacillati</taxon>
        <taxon>Cyanobacteriota</taxon>
        <taxon>Cyanophyceae</taxon>
        <taxon>Nodosilineales</taxon>
        <taxon>Nodosilineaceae</taxon>
        <taxon>Almyronema</taxon>
        <taxon>Almyronema epifaneia</taxon>
    </lineage>
</organism>
<keyword evidence="4" id="KW-1185">Reference proteome</keyword>
<keyword evidence="1 2" id="KW-0533">Nickel</keyword>
<dbReference type="GO" id="GO:0016829">
    <property type="term" value="F:lyase activity"/>
    <property type="evidence" value="ECO:0007669"/>
    <property type="project" value="UniProtKB-KW"/>
</dbReference>
<keyword evidence="2 3" id="KW-0456">Lyase</keyword>
<dbReference type="PANTHER" id="PTHR36566:SF1">
    <property type="entry name" value="PYRIDINIUM-3,5-BISTHIOCARBOXYLIC ACID MONONUCLEOTIDE NICKEL INSERTION PROTEIN"/>
    <property type="match status" value="1"/>
</dbReference>
<evidence type="ECO:0000256" key="2">
    <source>
        <dbReference type="HAMAP-Rule" id="MF_01074"/>
    </source>
</evidence>
<dbReference type="Pfam" id="PF01969">
    <property type="entry name" value="Ni_insertion"/>
    <property type="match status" value="1"/>
</dbReference>
<gene>
    <name evidence="3" type="primary">larC</name>
    <name evidence="3" type="ORF">ACFVKH_05370</name>
</gene>
<comment type="similarity">
    <text evidence="2">Belongs to the LarC family.</text>
</comment>
<dbReference type="PANTHER" id="PTHR36566">
    <property type="entry name" value="NICKEL INSERTION PROTEIN-RELATED"/>
    <property type="match status" value="1"/>
</dbReference>
<dbReference type="InterPro" id="IPR002822">
    <property type="entry name" value="Ni_insertion"/>
</dbReference>